<feature type="region of interest" description="Disordered" evidence="1">
    <location>
        <begin position="206"/>
        <end position="249"/>
    </location>
</feature>
<feature type="transmembrane region" description="Helical" evidence="2">
    <location>
        <begin position="471"/>
        <end position="497"/>
    </location>
</feature>
<keyword evidence="4" id="KW-1185">Reference proteome</keyword>
<evidence type="ECO:0000256" key="2">
    <source>
        <dbReference type="SAM" id="Phobius"/>
    </source>
</evidence>
<feature type="compositionally biased region" description="Basic residues" evidence="1">
    <location>
        <begin position="209"/>
        <end position="220"/>
    </location>
</feature>
<evidence type="ECO:0000313" key="4">
    <source>
        <dbReference type="Proteomes" id="UP000321258"/>
    </source>
</evidence>
<dbReference type="EMBL" id="BJZT01000040">
    <property type="protein sequence ID" value="GEP01194.1"/>
    <property type="molecule type" value="Genomic_DNA"/>
</dbReference>
<proteinExistence type="predicted"/>
<reference evidence="3 4" key="1">
    <citation type="submission" date="2019-07" db="EMBL/GenBank/DDBJ databases">
        <title>Whole genome shotgun sequence of Methylobacterium haplocladii NBRC 107714.</title>
        <authorList>
            <person name="Hosoyama A."/>
            <person name="Uohara A."/>
            <person name="Ohji S."/>
            <person name="Ichikawa N."/>
        </authorList>
    </citation>
    <scope>NUCLEOTIDE SEQUENCE [LARGE SCALE GENOMIC DNA]</scope>
    <source>
        <strain evidence="3 4">NBRC 107714</strain>
    </source>
</reference>
<gene>
    <name evidence="3" type="ORF">MHA02_35810</name>
</gene>
<feature type="transmembrane region" description="Helical" evidence="2">
    <location>
        <begin position="509"/>
        <end position="533"/>
    </location>
</feature>
<dbReference type="AlphaFoldDB" id="A0A512IU08"/>
<keyword evidence="2" id="KW-1133">Transmembrane helix</keyword>
<dbReference type="OrthoDB" id="2968017at2"/>
<evidence type="ECO:0000313" key="3">
    <source>
        <dbReference type="EMBL" id="GEP01194.1"/>
    </source>
</evidence>
<protein>
    <recommendedName>
        <fullName evidence="5">SMODS and SLOG-associating 2TM effector domain-containing protein</fullName>
    </recommendedName>
</protein>
<dbReference type="Gene3D" id="3.40.50.450">
    <property type="match status" value="1"/>
</dbReference>
<evidence type="ECO:0008006" key="5">
    <source>
        <dbReference type="Google" id="ProtNLM"/>
    </source>
</evidence>
<evidence type="ECO:0000256" key="1">
    <source>
        <dbReference type="SAM" id="MobiDB-lite"/>
    </source>
</evidence>
<comment type="caution">
    <text evidence="3">The sequence shown here is derived from an EMBL/GenBank/DDBJ whole genome shotgun (WGS) entry which is preliminary data.</text>
</comment>
<organism evidence="3 4">
    <name type="scientific">Methylobacterium haplocladii</name>
    <dbReference type="NCBI Taxonomy" id="1176176"/>
    <lineage>
        <taxon>Bacteria</taxon>
        <taxon>Pseudomonadati</taxon>
        <taxon>Pseudomonadota</taxon>
        <taxon>Alphaproteobacteria</taxon>
        <taxon>Hyphomicrobiales</taxon>
        <taxon>Methylobacteriaceae</taxon>
        <taxon>Methylobacterium</taxon>
    </lineage>
</organism>
<sequence>MRDQARSIDGETGARAVYGAERERPRLRLLSPLAEGSDRLVAEIALELGYELDVALPFARADYAKDFTDGASRAAFERFLGPDTAPAAYLALDGGRGDDEARSYEAVGRLVVRNCDLLIAVWDGRPAKGRGGTADIVRFSARFGPPIWWIDATAAAPVRFIQTPADLRSPDRAPQAEAAASLLAGMIRSVLLPPHSRRHQHSLIGRTLHALHGRGRRKPLRHDGHSEPQSDPNAAGTAGADDPLHAYLNDRQQPENPFWRLYGWGYRAIGGARTVPRPPPTPVPPGPSAYWEALYRPADRASTDYGNRYRSSYLWIFVLATLAVASAVLALAHEPIKLAATTVEILLLLAILGLVATNERRNWHGRWIACRLLAELCRKQGALAALGWSLPPPNLSRSLYAAVPEHAEHAPPEAWVGWYFGAALRAAPLPAGDLLGERLAAIREYLRVSLVQEQQLYHLDRRMRSRRVGRWLVQAGEYAFLATLILVVAKLVLVAASAGHGTGDHAHELHGLIVLLGSLAAVLPAVSAAFVGIRAYAELELLEQQSARMIRVMDAAGARIDALNLARPLASQDLAAEVFEVSSEMLQDVGGWADLFRVKAVEAG</sequence>
<keyword evidence="2" id="KW-0472">Membrane</keyword>
<dbReference type="RefSeq" id="WP_147081274.1">
    <property type="nucleotide sequence ID" value="NZ_BJZT01000040.1"/>
</dbReference>
<feature type="transmembrane region" description="Helical" evidence="2">
    <location>
        <begin position="338"/>
        <end position="357"/>
    </location>
</feature>
<keyword evidence="2" id="KW-0812">Transmembrane</keyword>
<accession>A0A512IU08</accession>
<name>A0A512IU08_9HYPH</name>
<dbReference type="Proteomes" id="UP000321258">
    <property type="component" value="Unassembled WGS sequence"/>
</dbReference>
<dbReference type="SUPFAM" id="SSF102405">
    <property type="entry name" value="MCP/YpsA-like"/>
    <property type="match status" value="1"/>
</dbReference>
<feature type="transmembrane region" description="Helical" evidence="2">
    <location>
        <begin position="313"/>
        <end position="332"/>
    </location>
</feature>